<dbReference type="Gene3D" id="3.40.50.1820">
    <property type="entry name" value="alpha/beta hydrolase"/>
    <property type="match status" value="1"/>
</dbReference>
<evidence type="ECO:0000313" key="3">
    <source>
        <dbReference type="Proteomes" id="UP000319212"/>
    </source>
</evidence>
<dbReference type="EMBL" id="RCZI01000001">
    <property type="protein sequence ID" value="TPG30461.1"/>
    <property type="molecule type" value="Genomic_DNA"/>
</dbReference>
<dbReference type="GO" id="GO:0016787">
    <property type="term" value="F:hydrolase activity"/>
    <property type="evidence" value="ECO:0007669"/>
    <property type="project" value="UniProtKB-KW"/>
</dbReference>
<dbReference type="Pfam" id="PF00561">
    <property type="entry name" value="Abhydrolase_1"/>
    <property type="match status" value="1"/>
</dbReference>
<feature type="domain" description="AB hydrolase-1" evidence="1">
    <location>
        <begin position="31"/>
        <end position="269"/>
    </location>
</feature>
<dbReference type="OrthoDB" id="3663240at2"/>
<dbReference type="AlphaFoldDB" id="A0A502E1R9"/>
<dbReference type="InterPro" id="IPR029058">
    <property type="entry name" value="AB_hydrolase_fold"/>
</dbReference>
<proteinExistence type="predicted"/>
<reference evidence="2 3" key="1">
    <citation type="journal article" date="2019" name="Environ. Microbiol.">
        <title>Species interactions and distinct microbial communities in high Arctic permafrost affected cryosols are associated with the CH4 and CO2 gas fluxes.</title>
        <authorList>
            <person name="Altshuler I."/>
            <person name="Hamel J."/>
            <person name="Turney S."/>
            <person name="Magnuson E."/>
            <person name="Levesque R."/>
            <person name="Greer C."/>
            <person name="Whyte L.G."/>
        </authorList>
    </citation>
    <scope>NUCLEOTIDE SEQUENCE [LARGE SCALE GENOMIC DNA]</scope>
    <source>
        <strain evidence="2 3">S06.C</strain>
    </source>
</reference>
<keyword evidence="2" id="KW-0378">Hydrolase</keyword>
<dbReference type="PANTHER" id="PTHR43798">
    <property type="entry name" value="MONOACYLGLYCEROL LIPASE"/>
    <property type="match status" value="1"/>
</dbReference>
<name>A0A502E1R9_9BURK</name>
<dbReference type="InterPro" id="IPR050266">
    <property type="entry name" value="AB_hydrolase_sf"/>
</dbReference>
<gene>
    <name evidence="2" type="ORF">EAH82_02955</name>
</gene>
<organism evidence="2 3">
    <name type="scientific">Variovorax guangxiensis</name>
    <dbReference type="NCBI Taxonomy" id="1775474"/>
    <lineage>
        <taxon>Bacteria</taxon>
        <taxon>Pseudomonadati</taxon>
        <taxon>Pseudomonadota</taxon>
        <taxon>Betaproteobacteria</taxon>
        <taxon>Burkholderiales</taxon>
        <taxon>Comamonadaceae</taxon>
        <taxon>Variovorax</taxon>
    </lineage>
</organism>
<sequence>MMSALEQRLLQRAVIAGGIDIHYAEEGSGSTLVFVHGGMGDWSSWAPQWAAFTPHFRCITYSRRYSSPNQNTIDSRSHSAIAEAEDLSALLDRWQAAPAVLIGTSYGAFTALQLALAHPGKVRALALTEPPVLPFADRSEGGRDARLRFQRQVLDPAAEAFAAGESELAVRLLTEGINGSGPGESSTPAGRERRMRNAEAMRALSLSSEPYPSLDEEALRQLNAPTLLLYGDRTLEVHRATTMALSRLMPQAQLLEVPDSGHGIHRDNPAVFNSVVLDFLQRDVSSLGPGQAWQSGDHPIIISADRQLTTETTCF</sequence>
<dbReference type="InterPro" id="IPR000073">
    <property type="entry name" value="AB_hydrolase_1"/>
</dbReference>
<dbReference type="SUPFAM" id="SSF53474">
    <property type="entry name" value="alpha/beta-Hydrolases"/>
    <property type="match status" value="1"/>
</dbReference>
<accession>A0A502E1R9</accession>
<comment type="caution">
    <text evidence="2">The sequence shown here is derived from an EMBL/GenBank/DDBJ whole genome shotgun (WGS) entry which is preliminary data.</text>
</comment>
<dbReference type="Proteomes" id="UP000319212">
    <property type="component" value="Unassembled WGS sequence"/>
</dbReference>
<evidence type="ECO:0000259" key="1">
    <source>
        <dbReference type="Pfam" id="PF00561"/>
    </source>
</evidence>
<evidence type="ECO:0000313" key="2">
    <source>
        <dbReference type="EMBL" id="TPG30461.1"/>
    </source>
</evidence>
<protein>
    <submittedName>
        <fullName evidence="2">Alpha/beta hydrolase</fullName>
    </submittedName>
</protein>